<dbReference type="GO" id="GO:0005739">
    <property type="term" value="C:mitochondrion"/>
    <property type="evidence" value="ECO:0007669"/>
    <property type="project" value="TreeGrafter"/>
</dbReference>
<sequence length="100" mass="10657">MASFAAARSILRSSSSLRSAATTAASQARSARPASFRLPKRGGAVAQAPRFFRSPVEMSSFCLESLMPMHSVTASAVMTSLLAVSKRSYGWLAEGQDETR</sequence>
<evidence type="ECO:0000256" key="1">
    <source>
        <dbReference type="SAM" id="MobiDB-lite"/>
    </source>
</evidence>
<feature type="region of interest" description="Disordered" evidence="1">
    <location>
        <begin position="1"/>
        <end position="36"/>
    </location>
</feature>
<protein>
    <recommendedName>
        <fullName evidence="4">Protein NUCLEAR FUSION DEFECTIVE 6, chloroplastic/mitochondrial-like</fullName>
    </recommendedName>
</protein>
<dbReference type="PANTHER" id="PTHR33156">
    <property type="entry name" value="OS02G0230000 PROTEIN"/>
    <property type="match status" value="1"/>
</dbReference>
<dbReference type="PANTHER" id="PTHR33156:SF59">
    <property type="entry name" value="PROTEIN NUCLEAR FUSION DEFECTIVE 6, CHLOROPLASTIC_MITOCHONDRIAL-LIKE"/>
    <property type="match status" value="1"/>
</dbReference>
<dbReference type="EMBL" id="JAMRDG010000002">
    <property type="protein sequence ID" value="KAJ3685103.1"/>
    <property type="molecule type" value="Genomic_DNA"/>
</dbReference>
<organism evidence="2 3">
    <name type="scientific">Rhynchospora tenuis</name>
    <dbReference type="NCBI Taxonomy" id="198213"/>
    <lineage>
        <taxon>Eukaryota</taxon>
        <taxon>Viridiplantae</taxon>
        <taxon>Streptophyta</taxon>
        <taxon>Embryophyta</taxon>
        <taxon>Tracheophyta</taxon>
        <taxon>Spermatophyta</taxon>
        <taxon>Magnoliopsida</taxon>
        <taxon>Liliopsida</taxon>
        <taxon>Poales</taxon>
        <taxon>Cyperaceae</taxon>
        <taxon>Cyperoideae</taxon>
        <taxon>Rhynchosporeae</taxon>
        <taxon>Rhynchospora</taxon>
    </lineage>
</organism>
<evidence type="ECO:0000313" key="3">
    <source>
        <dbReference type="Proteomes" id="UP001210211"/>
    </source>
</evidence>
<comment type="caution">
    <text evidence="2">The sequence shown here is derived from an EMBL/GenBank/DDBJ whole genome shotgun (WGS) entry which is preliminary data.</text>
</comment>
<evidence type="ECO:0000313" key="2">
    <source>
        <dbReference type="EMBL" id="KAJ3685103.1"/>
    </source>
</evidence>
<reference evidence="2 3" key="1">
    <citation type="journal article" date="2022" name="Cell">
        <title>Repeat-based holocentromeres influence genome architecture and karyotype evolution.</title>
        <authorList>
            <person name="Hofstatter P.G."/>
            <person name="Thangavel G."/>
            <person name="Lux T."/>
            <person name="Neumann P."/>
            <person name="Vondrak T."/>
            <person name="Novak P."/>
            <person name="Zhang M."/>
            <person name="Costa L."/>
            <person name="Castellani M."/>
            <person name="Scott A."/>
            <person name="Toegelov H."/>
            <person name="Fuchs J."/>
            <person name="Mata-Sucre Y."/>
            <person name="Dias Y."/>
            <person name="Vanzela A.L.L."/>
            <person name="Huettel B."/>
            <person name="Almeida C.C.S."/>
            <person name="Simkova H."/>
            <person name="Souza G."/>
            <person name="Pedrosa-Harand A."/>
            <person name="Macas J."/>
            <person name="Mayer K.F.X."/>
            <person name="Houben A."/>
            <person name="Marques A."/>
        </authorList>
    </citation>
    <scope>NUCLEOTIDE SEQUENCE [LARGE SCALE GENOMIC DNA]</scope>
    <source>
        <strain evidence="2">RhyTen1mFocal</strain>
    </source>
</reference>
<keyword evidence="3" id="KW-1185">Reference proteome</keyword>
<accession>A0AAD5Z1J9</accession>
<dbReference type="InterPro" id="IPR043459">
    <property type="entry name" value="NFD6/NOXY2-like"/>
</dbReference>
<dbReference type="Proteomes" id="UP001210211">
    <property type="component" value="Unassembled WGS sequence"/>
</dbReference>
<evidence type="ECO:0008006" key="4">
    <source>
        <dbReference type="Google" id="ProtNLM"/>
    </source>
</evidence>
<gene>
    <name evidence="2" type="ORF">LUZ61_014267</name>
</gene>
<name>A0AAD5Z1J9_9POAL</name>
<dbReference type="AlphaFoldDB" id="A0AAD5Z1J9"/>
<proteinExistence type="predicted"/>